<keyword evidence="3 7" id="KW-0812">Transmembrane</keyword>
<feature type="transmembrane region" description="Helical" evidence="7">
    <location>
        <begin position="130"/>
        <end position="150"/>
    </location>
</feature>
<dbReference type="GeneID" id="83180818"/>
<dbReference type="SUPFAM" id="SSF103473">
    <property type="entry name" value="MFS general substrate transporter"/>
    <property type="match status" value="1"/>
</dbReference>
<dbReference type="InterPro" id="IPR020846">
    <property type="entry name" value="MFS_dom"/>
</dbReference>
<feature type="transmembrane region" description="Helical" evidence="7">
    <location>
        <begin position="397"/>
        <end position="417"/>
    </location>
</feature>
<evidence type="ECO:0000256" key="5">
    <source>
        <dbReference type="ARBA" id="ARBA00023136"/>
    </source>
</evidence>
<dbReference type="PRINTS" id="PR01036">
    <property type="entry name" value="TCRTETB"/>
</dbReference>
<dbReference type="FunFam" id="1.20.1250.20:FF:000196">
    <property type="entry name" value="MFS toxin efflux pump (AflT)"/>
    <property type="match status" value="1"/>
</dbReference>
<feature type="transmembrane region" description="Helical" evidence="7">
    <location>
        <begin position="230"/>
        <end position="249"/>
    </location>
</feature>
<dbReference type="Gene3D" id="1.20.1250.20">
    <property type="entry name" value="MFS general substrate transporter like domains"/>
    <property type="match status" value="1"/>
</dbReference>
<feature type="transmembrane region" description="Helical" evidence="7">
    <location>
        <begin position="301"/>
        <end position="323"/>
    </location>
</feature>
<dbReference type="InterPro" id="IPR036259">
    <property type="entry name" value="MFS_trans_sf"/>
</dbReference>
<evidence type="ECO:0000256" key="2">
    <source>
        <dbReference type="ARBA" id="ARBA00007520"/>
    </source>
</evidence>
<accession>A0A9W9MI90</accession>
<reference evidence="9" key="2">
    <citation type="journal article" date="2023" name="IMA Fungus">
        <title>Comparative genomic study of the Penicillium genus elucidates a diverse pangenome and 15 lateral gene transfer events.</title>
        <authorList>
            <person name="Petersen C."/>
            <person name="Sorensen T."/>
            <person name="Nielsen M.R."/>
            <person name="Sondergaard T.E."/>
            <person name="Sorensen J.L."/>
            <person name="Fitzpatrick D.A."/>
            <person name="Frisvad J.C."/>
            <person name="Nielsen K.L."/>
        </authorList>
    </citation>
    <scope>NUCLEOTIDE SEQUENCE</scope>
    <source>
        <strain evidence="9">IBT 15544</strain>
    </source>
</reference>
<name>A0A9W9MI90_9EURO</name>
<evidence type="ECO:0000313" key="10">
    <source>
        <dbReference type="Proteomes" id="UP001150904"/>
    </source>
</evidence>
<evidence type="ECO:0000256" key="1">
    <source>
        <dbReference type="ARBA" id="ARBA00004141"/>
    </source>
</evidence>
<dbReference type="InterPro" id="IPR011701">
    <property type="entry name" value="MFS"/>
</dbReference>
<feature type="transmembrane region" description="Helical" evidence="7">
    <location>
        <begin position="423"/>
        <end position="445"/>
    </location>
</feature>
<dbReference type="AlphaFoldDB" id="A0A9W9MI90"/>
<evidence type="ECO:0000313" key="9">
    <source>
        <dbReference type="EMBL" id="KAJ5201792.1"/>
    </source>
</evidence>
<dbReference type="Proteomes" id="UP001150904">
    <property type="component" value="Unassembled WGS sequence"/>
</dbReference>
<dbReference type="PANTHER" id="PTHR23501:SF199">
    <property type="entry name" value="MFS EFFLUX TRANSPORTER INPD-RELATED"/>
    <property type="match status" value="1"/>
</dbReference>
<proteinExistence type="inferred from homology"/>
<feature type="transmembrane region" description="Helical" evidence="7">
    <location>
        <begin position="156"/>
        <end position="176"/>
    </location>
</feature>
<dbReference type="RefSeq" id="XP_058307708.1">
    <property type="nucleotide sequence ID" value="XM_058453517.1"/>
</dbReference>
<feature type="transmembrane region" description="Helical" evidence="7">
    <location>
        <begin position="365"/>
        <end position="385"/>
    </location>
</feature>
<evidence type="ECO:0000259" key="8">
    <source>
        <dbReference type="PROSITE" id="PS50850"/>
    </source>
</evidence>
<dbReference type="GO" id="GO:0005886">
    <property type="term" value="C:plasma membrane"/>
    <property type="evidence" value="ECO:0007669"/>
    <property type="project" value="TreeGrafter"/>
</dbReference>
<feature type="transmembrane region" description="Helical" evidence="7">
    <location>
        <begin position="100"/>
        <end position="118"/>
    </location>
</feature>
<dbReference type="EMBL" id="JAPQKR010000013">
    <property type="protein sequence ID" value="KAJ5201792.1"/>
    <property type="molecule type" value="Genomic_DNA"/>
</dbReference>
<comment type="similarity">
    <text evidence="2">Belongs to the major facilitator superfamily. TCR/Tet family.</text>
</comment>
<feature type="transmembrane region" description="Helical" evidence="7">
    <location>
        <begin position="30"/>
        <end position="49"/>
    </location>
</feature>
<protein>
    <submittedName>
        <fullName evidence="9">Drug:H+ antiporter-2</fullName>
    </submittedName>
</protein>
<feature type="domain" description="Major facilitator superfamily (MFS) profile" evidence="8">
    <location>
        <begin position="35"/>
        <end position="523"/>
    </location>
</feature>
<reference evidence="9" key="1">
    <citation type="submission" date="2022-12" db="EMBL/GenBank/DDBJ databases">
        <authorList>
            <person name="Petersen C."/>
        </authorList>
    </citation>
    <scope>NUCLEOTIDE SEQUENCE</scope>
    <source>
        <strain evidence="9">IBT 15544</strain>
    </source>
</reference>
<gene>
    <name evidence="9" type="ORF">N7498_006455</name>
</gene>
<dbReference type="GO" id="GO:0022857">
    <property type="term" value="F:transmembrane transporter activity"/>
    <property type="evidence" value="ECO:0007669"/>
    <property type="project" value="InterPro"/>
</dbReference>
<keyword evidence="10" id="KW-1185">Reference proteome</keyword>
<keyword evidence="5 7" id="KW-0472">Membrane</keyword>
<dbReference type="FunFam" id="1.20.1720.10:FF:000012">
    <property type="entry name" value="MFS toxin efflux pump (AflT)"/>
    <property type="match status" value="1"/>
</dbReference>
<evidence type="ECO:0000256" key="4">
    <source>
        <dbReference type="ARBA" id="ARBA00022989"/>
    </source>
</evidence>
<organism evidence="9 10">
    <name type="scientific">Penicillium cinerascens</name>
    <dbReference type="NCBI Taxonomy" id="70096"/>
    <lineage>
        <taxon>Eukaryota</taxon>
        <taxon>Fungi</taxon>
        <taxon>Dikarya</taxon>
        <taxon>Ascomycota</taxon>
        <taxon>Pezizomycotina</taxon>
        <taxon>Eurotiomycetes</taxon>
        <taxon>Eurotiomycetidae</taxon>
        <taxon>Eurotiales</taxon>
        <taxon>Aspergillaceae</taxon>
        <taxon>Penicillium</taxon>
    </lineage>
</organism>
<feature type="transmembrane region" description="Helical" evidence="7">
    <location>
        <begin position="335"/>
        <end position="353"/>
    </location>
</feature>
<feature type="region of interest" description="Disordered" evidence="6">
    <location>
        <begin position="1"/>
        <end position="22"/>
    </location>
</feature>
<dbReference type="OrthoDB" id="10021397at2759"/>
<dbReference type="CDD" id="cd17502">
    <property type="entry name" value="MFS_Azr1_MDR_like"/>
    <property type="match status" value="1"/>
</dbReference>
<feature type="transmembrane region" description="Helical" evidence="7">
    <location>
        <begin position="188"/>
        <end position="210"/>
    </location>
</feature>
<feature type="transmembrane region" description="Helical" evidence="7">
    <location>
        <begin position="261"/>
        <end position="281"/>
    </location>
</feature>
<feature type="transmembrane region" description="Helical" evidence="7">
    <location>
        <begin position="70"/>
        <end position="88"/>
    </location>
</feature>
<evidence type="ECO:0000256" key="7">
    <source>
        <dbReference type="SAM" id="Phobius"/>
    </source>
</evidence>
<dbReference type="PROSITE" id="PS50850">
    <property type="entry name" value="MFS"/>
    <property type="match status" value="1"/>
</dbReference>
<keyword evidence="4 7" id="KW-1133">Transmembrane helix</keyword>
<comment type="caution">
    <text evidence="9">The sequence shown here is derived from an EMBL/GenBank/DDBJ whole genome shotgun (WGS) entry which is preliminary data.</text>
</comment>
<evidence type="ECO:0000256" key="6">
    <source>
        <dbReference type="SAM" id="MobiDB-lite"/>
    </source>
</evidence>
<sequence length="533" mass="57266">MTETEPKMTDDSKMTDSPSDKEFQTNQTAASFWVVIVGLCVSVLLVALDNTIIATAIPKITDHFQALDDIGWYASSYLLTSCAFQLIFGKLYTFFPVKHVFLSAIGLFEIGSAVCGAAPMSDALIVGRAIAGLGSAGIFSGALVIIAYSVPLDKRPMYNGLFGSMYAIASVAGPLMGGAFTDHVSWRWCFYINLPFGAATMISILIFLKLPRQASAGPTSWKEKLNQMDVFGTIVFIPGIVCLLLALQWGGTRYNWDNGRIIALFVVFAVLMLVFIGIQIWKGDYATVPPRIICQRSMGLATFYAFLLGASFFIMVYYLPVWFQAIKGVSAMKSGIMTIPLVLTLVLFSLASGAGTTFSGHYVPFLYFGSVLSAIGAGLLTTFTTTTGHSKWIGYQFIYGAGIGAGMQMPIIASQAILKLDDVPVGTAIVIFAQTLGGSLFVSVAQNIFNNRLVQGVIEWAPHVNPSSVAEAGATNLGSIIPPEFMSSVLVAYNRALTETWYVSAAMSAVSILGALGMEWRNIKAKKASESSA</sequence>
<comment type="subcellular location">
    <subcellularLocation>
        <location evidence="1">Membrane</location>
        <topology evidence="1">Multi-pass membrane protein</topology>
    </subcellularLocation>
</comment>
<dbReference type="PANTHER" id="PTHR23501">
    <property type="entry name" value="MAJOR FACILITATOR SUPERFAMILY"/>
    <property type="match status" value="1"/>
</dbReference>
<evidence type="ECO:0000256" key="3">
    <source>
        <dbReference type="ARBA" id="ARBA00022692"/>
    </source>
</evidence>
<dbReference type="Pfam" id="PF07690">
    <property type="entry name" value="MFS_1"/>
    <property type="match status" value="1"/>
</dbReference>